<evidence type="ECO:0000313" key="3">
    <source>
        <dbReference type="Proteomes" id="UP001164746"/>
    </source>
</evidence>
<dbReference type="Pfam" id="PF01425">
    <property type="entry name" value="Amidase"/>
    <property type="match status" value="1"/>
</dbReference>
<evidence type="ECO:0000259" key="1">
    <source>
        <dbReference type="Pfam" id="PF01425"/>
    </source>
</evidence>
<dbReference type="InterPro" id="IPR036928">
    <property type="entry name" value="AS_sf"/>
</dbReference>
<dbReference type="InterPro" id="IPR023631">
    <property type="entry name" value="Amidase_dom"/>
</dbReference>
<dbReference type="PANTHER" id="PTHR11895:SF7">
    <property type="entry name" value="GLUTAMYL-TRNA(GLN) AMIDOTRANSFERASE SUBUNIT A, MITOCHONDRIAL"/>
    <property type="match status" value="1"/>
</dbReference>
<protein>
    <submittedName>
        <fullName evidence="2">GATA-like protein</fullName>
    </submittedName>
</protein>
<evidence type="ECO:0000313" key="2">
    <source>
        <dbReference type="EMBL" id="WAR08549.1"/>
    </source>
</evidence>
<dbReference type="EMBL" id="CP111017">
    <property type="protein sequence ID" value="WAR08549.1"/>
    <property type="molecule type" value="Genomic_DNA"/>
</dbReference>
<accession>A0ABY7EHB4</accession>
<name>A0ABY7EHB4_MYAAR</name>
<sequence>MILVSLNFNLGGFVEVALPCSKNRKLFVAEVIDVQEDEVLFRYMEAARGGFKWPTVEDVSWEHHSSVTRHLDNPVLDIQKSSNHEYYAPGLCDETHQVWSEVADMLENNGAKVTQVSLPHTQADNMESTEALYSQSRHEGFNDVVREDFNKVYNSGVDVLLTPTTLTVAPQYSWFQKADNRTRTAEQDVFTQPVNMAGLPAVTLPVKLSASGLPISLQVIGQRFKDHRMLNVAKWIEMNSDFRRLDLSFLDNL</sequence>
<dbReference type="Proteomes" id="UP001164746">
    <property type="component" value="Chromosome 6"/>
</dbReference>
<dbReference type="Gene3D" id="3.90.1300.10">
    <property type="entry name" value="Amidase signature (AS) domain"/>
    <property type="match status" value="1"/>
</dbReference>
<dbReference type="PANTHER" id="PTHR11895">
    <property type="entry name" value="TRANSAMIDASE"/>
    <property type="match status" value="1"/>
</dbReference>
<dbReference type="InterPro" id="IPR000120">
    <property type="entry name" value="Amidase"/>
</dbReference>
<keyword evidence="3" id="KW-1185">Reference proteome</keyword>
<proteinExistence type="predicted"/>
<organism evidence="2 3">
    <name type="scientific">Mya arenaria</name>
    <name type="common">Soft-shell clam</name>
    <dbReference type="NCBI Taxonomy" id="6604"/>
    <lineage>
        <taxon>Eukaryota</taxon>
        <taxon>Metazoa</taxon>
        <taxon>Spiralia</taxon>
        <taxon>Lophotrochozoa</taxon>
        <taxon>Mollusca</taxon>
        <taxon>Bivalvia</taxon>
        <taxon>Autobranchia</taxon>
        <taxon>Heteroconchia</taxon>
        <taxon>Euheterodonta</taxon>
        <taxon>Imparidentia</taxon>
        <taxon>Neoheterodontei</taxon>
        <taxon>Myida</taxon>
        <taxon>Myoidea</taxon>
        <taxon>Myidae</taxon>
        <taxon>Mya</taxon>
    </lineage>
</organism>
<dbReference type="SUPFAM" id="SSF75304">
    <property type="entry name" value="Amidase signature (AS) enzymes"/>
    <property type="match status" value="1"/>
</dbReference>
<feature type="domain" description="Amidase" evidence="1">
    <location>
        <begin position="55"/>
        <end position="230"/>
    </location>
</feature>
<gene>
    <name evidence="2" type="ORF">MAR_018507</name>
</gene>
<reference evidence="2" key="1">
    <citation type="submission" date="2022-11" db="EMBL/GenBank/DDBJ databases">
        <title>Centuries of genome instability and evolution in soft-shell clam transmissible cancer (bioRxiv).</title>
        <authorList>
            <person name="Hart S.F.M."/>
            <person name="Yonemitsu M.A."/>
            <person name="Giersch R.M."/>
            <person name="Beal B.F."/>
            <person name="Arriagada G."/>
            <person name="Davis B.W."/>
            <person name="Ostrander E.A."/>
            <person name="Goff S.P."/>
            <person name="Metzger M.J."/>
        </authorList>
    </citation>
    <scope>NUCLEOTIDE SEQUENCE</scope>
    <source>
        <strain evidence="2">MELC-2E11</strain>
        <tissue evidence="2">Siphon/mantle</tissue>
    </source>
</reference>